<keyword evidence="1" id="KW-0732">Signal</keyword>
<evidence type="ECO:0000313" key="3">
    <source>
        <dbReference type="EMBL" id="BBF92169.1"/>
    </source>
</evidence>
<keyword evidence="4" id="KW-1185">Reference proteome</keyword>
<dbReference type="PIRSF" id="PIRSF010312">
    <property type="entry name" value="Sulphur_oxidation_SoxY"/>
    <property type="match status" value="1"/>
</dbReference>
<feature type="chain" id="PRO_5016972591" description="Ig-like SoxY domain-containing protein" evidence="1">
    <location>
        <begin position="26"/>
        <end position="147"/>
    </location>
</feature>
<dbReference type="Proteomes" id="UP000266934">
    <property type="component" value="Chromosome"/>
</dbReference>
<evidence type="ECO:0000313" key="4">
    <source>
        <dbReference type="Proteomes" id="UP000266934"/>
    </source>
</evidence>
<feature type="domain" description="Ig-like SoxY" evidence="2">
    <location>
        <begin position="36"/>
        <end position="145"/>
    </location>
</feature>
<dbReference type="Gene3D" id="2.60.40.2470">
    <property type="entry name" value="SoxY domain"/>
    <property type="match status" value="1"/>
</dbReference>
<dbReference type="InterPro" id="IPR032711">
    <property type="entry name" value="SoxY"/>
</dbReference>
<dbReference type="InterPro" id="IPR016568">
    <property type="entry name" value="Sulphur_oxidation_SoxY"/>
</dbReference>
<name>A0A348FXY6_9HYPH</name>
<dbReference type="InterPro" id="IPR038162">
    <property type="entry name" value="SoxY_sf"/>
</dbReference>
<accession>A0A348FXY6</accession>
<sequence length="147" mass="14964">MLGRRALLRAGGGLVMVSLLTPAEAGPPAEIESAIRALIGDASPQDGGIALQTPATAENGAVVPLTIAVDSPMTDADFVRAIHVLATRNPTPGVASYHLTPASGKAVVSVRIRLAEKQTILVLAEHSDGRVTRAQAEIAVSVGGCLT</sequence>
<proteinExistence type="predicted"/>
<feature type="signal peptide" evidence="1">
    <location>
        <begin position="1"/>
        <end position="25"/>
    </location>
</feature>
<reference evidence="3 4" key="1">
    <citation type="submission" date="2018-08" db="EMBL/GenBank/DDBJ databases">
        <title>Complete genome sequencing of Blastochloris tepida GI.</title>
        <authorList>
            <person name="Tsukatani Y."/>
            <person name="Mori H."/>
        </authorList>
    </citation>
    <scope>NUCLEOTIDE SEQUENCE [LARGE SCALE GENOMIC DNA]</scope>
    <source>
        <strain evidence="3 4">GI</strain>
    </source>
</reference>
<evidence type="ECO:0000259" key="2">
    <source>
        <dbReference type="Pfam" id="PF13501"/>
    </source>
</evidence>
<dbReference type="KEGG" id="blag:BLTE_08540"/>
<gene>
    <name evidence="3" type="ORF">BLTE_08540</name>
</gene>
<dbReference type="Pfam" id="PF13501">
    <property type="entry name" value="SoxY"/>
    <property type="match status" value="1"/>
</dbReference>
<evidence type="ECO:0000256" key="1">
    <source>
        <dbReference type="SAM" id="SignalP"/>
    </source>
</evidence>
<protein>
    <recommendedName>
        <fullName evidence="2">Ig-like SoxY domain-containing protein</fullName>
    </recommendedName>
</protein>
<dbReference type="OrthoDB" id="9804570at2"/>
<dbReference type="AlphaFoldDB" id="A0A348FXY6"/>
<organism evidence="3 4">
    <name type="scientific">Blastochloris tepida</name>
    <dbReference type="NCBI Taxonomy" id="2233851"/>
    <lineage>
        <taxon>Bacteria</taxon>
        <taxon>Pseudomonadati</taxon>
        <taxon>Pseudomonadota</taxon>
        <taxon>Alphaproteobacteria</taxon>
        <taxon>Hyphomicrobiales</taxon>
        <taxon>Blastochloridaceae</taxon>
        <taxon>Blastochloris</taxon>
    </lineage>
</organism>
<dbReference type="EMBL" id="AP018907">
    <property type="protein sequence ID" value="BBF92169.1"/>
    <property type="molecule type" value="Genomic_DNA"/>
</dbReference>